<dbReference type="NCBIfam" id="NF001454">
    <property type="entry name" value="PRK00315.1"/>
    <property type="match status" value="1"/>
</dbReference>
<comment type="similarity">
    <text evidence="11">Belongs to the KdpC family.</text>
</comment>
<evidence type="ECO:0000256" key="8">
    <source>
        <dbReference type="ARBA" id="ARBA00022989"/>
    </source>
</evidence>
<comment type="subunit">
    <text evidence="11">The system is composed of three essential subunits: KdpA, KdpB and KdpC.</text>
</comment>
<dbReference type="OrthoDB" id="9788285at2"/>
<evidence type="ECO:0000256" key="5">
    <source>
        <dbReference type="ARBA" id="ARBA00022741"/>
    </source>
</evidence>
<dbReference type="RefSeq" id="WP_116301849.1">
    <property type="nucleotide sequence ID" value="NZ_NFZV01000006.1"/>
</dbReference>
<evidence type="ECO:0000256" key="4">
    <source>
        <dbReference type="ARBA" id="ARBA00022692"/>
    </source>
</evidence>
<feature type="transmembrane region" description="Helical" evidence="11">
    <location>
        <begin position="12"/>
        <end position="32"/>
    </location>
</feature>
<evidence type="ECO:0000256" key="3">
    <source>
        <dbReference type="ARBA" id="ARBA00022538"/>
    </source>
</evidence>
<keyword evidence="3 11" id="KW-0633">Potassium transport</keyword>
<keyword evidence="10 11" id="KW-0472">Membrane</keyword>
<evidence type="ECO:0000256" key="9">
    <source>
        <dbReference type="ARBA" id="ARBA00023065"/>
    </source>
</evidence>
<dbReference type="InterPro" id="IPR003820">
    <property type="entry name" value="KdpC"/>
</dbReference>
<evidence type="ECO:0000256" key="11">
    <source>
        <dbReference type="HAMAP-Rule" id="MF_00276"/>
    </source>
</evidence>
<comment type="function">
    <text evidence="11">Part of the high-affinity ATP-driven potassium transport (or Kdp) system, which catalyzes the hydrolysis of ATP coupled with the electrogenic transport of potassium into the cytoplasm. This subunit acts as a catalytic chaperone that increases the ATP-binding affinity of the ATP-hydrolyzing subunit KdpB by the formation of a transient KdpB/KdpC/ATP ternary complex.</text>
</comment>
<evidence type="ECO:0000256" key="1">
    <source>
        <dbReference type="ARBA" id="ARBA00022448"/>
    </source>
</evidence>
<dbReference type="PIRSF" id="PIRSF001296">
    <property type="entry name" value="K_ATPase_KdpC"/>
    <property type="match status" value="1"/>
</dbReference>
<evidence type="ECO:0000256" key="7">
    <source>
        <dbReference type="ARBA" id="ARBA00022958"/>
    </source>
</evidence>
<sequence>MIQQQIFSALRLIVVATLLFGLAYPLGFTLFAQTMFPHQAGGSLIERDGQVVGSRLVGQVFTQVEYFHPRPSLAGDGYDAADSDASNLGQTSAELLQLMSIRAEAFRASSGDGPVPIELVTASGSGLDPHISPAAAARQVARVAAARGLAEHEVEALVIRFTEGRTFGILGEPRVNVLELNLALDSLAADES</sequence>
<dbReference type="GO" id="GO:0005524">
    <property type="term" value="F:ATP binding"/>
    <property type="evidence" value="ECO:0007669"/>
    <property type="project" value="UniProtKB-UniRule"/>
</dbReference>
<keyword evidence="7 11" id="KW-0630">Potassium</keyword>
<evidence type="ECO:0000313" key="13">
    <source>
        <dbReference type="Proteomes" id="UP000256763"/>
    </source>
</evidence>
<evidence type="ECO:0000313" key="12">
    <source>
        <dbReference type="EMBL" id="RFA37516.1"/>
    </source>
</evidence>
<dbReference type="AlphaFoldDB" id="A0A3E0WZR5"/>
<keyword evidence="8 11" id="KW-1133">Transmembrane helix</keyword>
<name>A0A3E0WZR5_9GAMM</name>
<comment type="caution">
    <text evidence="12">The sequence shown here is derived from an EMBL/GenBank/DDBJ whole genome shotgun (WGS) entry which is preliminary data.</text>
</comment>
<dbReference type="GO" id="GO:0008556">
    <property type="term" value="F:P-type potassium transmembrane transporter activity"/>
    <property type="evidence" value="ECO:0007669"/>
    <property type="project" value="InterPro"/>
</dbReference>
<keyword evidence="2 11" id="KW-1003">Cell membrane</keyword>
<keyword evidence="6 11" id="KW-0067">ATP-binding</keyword>
<dbReference type="Pfam" id="PF02669">
    <property type="entry name" value="KdpC"/>
    <property type="match status" value="1"/>
</dbReference>
<evidence type="ECO:0000256" key="6">
    <source>
        <dbReference type="ARBA" id="ARBA00022840"/>
    </source>
</evidence>
<dbReference type="Proteomes" id="UP000256763">
    <property type="component" value="Unassembled WGS sequence"/>
</dbReference>
<dbReference type="PANTHER" id="PTHR30042">
    <property type="entry name" value="POTASSIUM-TRANSPORTING ATPASE C CHAIN"/>
    <property type="match status" value="1"/>
</dbReference>
<organism evidence="12 13">
    <name type="scientific">Alkalilimnicola ehrlichii</name>
    <dbReference type="NCBI Taxonomy" id="351052"/>
    <lineage>
        <taxon>Bacteria</taxon>
        <taxon>Pseudomonadati</taxon>
        <taxon>Pseudomonadota</taxon>
        <taxon>Gammaproteobacteria</taxon>
        <taxon>Chromatiales</taxon>
        <taxon>Ectothiorhodospiraceae</taxon>
        <taxon>Alkalilimnicola</taxon>
    </lineage>
</organism>
<comment type="subcellular location">
    <subcellularLocation>
        <location evidence="11">Cell membrane</location>
        <topology evidence="11">Single-pass membrane protein</topology>
    </subcellularLocation>
</comment>
<proteinExistence type="inferred from homology"/>
<keyword evidence="9 11" id="KW-0406">Ion transport</keyword>
<protein>
    <recommendedName>
        <fullName evidence="11">Potassium-transporting ATPase KdpC subunit</fullName>
    </recommendedName>
    <alternativeName>
        <fullName evidence="11">ATP phosphohydrolase [potassium-transporting] C chain</fullName>
    </alternativeName>
    <alternativeName>
        <fullName evidence="11">Potassium-binding and translocating subunit C</fullName>
    </alternativeName>
    <alternativeName>
        <fullName evidence="11">Potassium-translocating ATPase C chain</fullName>
    </alternativeName>
</protein>
<evidence type="ECO:0000256" key="10">
    <source>
        <dbReference type="ARBA" id="ARBA00023136"/>
    </source>
</evidence>
<keyword evidence="1 11" id="KW-0813">Transport</keyword>
<keyword evidence="13" id="KW-1185">Reference proteome</keyword>
<dbReference type="PANTHER" id="PTHR30042:SF2">
    <property type="entry name" value="POTASSIUM-TRANSPORTING ATPASE KDPC SUBUNIT"/>
    <property type="match status" value="1"/>
</dbReference>
<reference evidence="13" key="1">
    <citation type="submission" date="2017-05" db="EMBL/GenBank/DDBJ databases">
        <authorList>
            <person name="Sharma S."/>
            <person name="Sidhu C."/>
            <person name="Pinnaka A.K."/>
        </authorList>
    </citation>
    <scope>NUCLEOTIDE SEQUENCE [LARGE SCALE GENOMIC DNA]</scope>
    <source>
        <strain evidence="13">AK93</strain>
    </source>
</reference>
<gene>
    <name evidence="11" type="primary">kdpC</name>
    <name evidence="12" type="ORF">CAL65_09615</name>
</gene>
<keyword evidence="4 11" id="KW-0812">Transmembrane</keyword>
<dbReference type="GO" id="GO:0005886">
    <property type="term" value="C:plasma membrane"/>
    <property type="evidence" value="ECO:0007669"/>
    <property type="project" value="UniProtKB-SubCell"/>
</dbReference>
<dbReference type="NCBIfam" id="TIGR00681">
    <property type="entry name" value="kdpC"/>
    <property type="match status" value="1"/>
</dbReference>
<dbReference type="EMBL" id="NFZW01000007">
    <property type="protein sequence ID" value="RFA37516.1"/>
    <property type="molecule type" value="Genomic_DNA"/>
</dbReference>
<accession>A0A3E0WZR5</accession>
<dbReference type="HAMAP" id="MF_00276">
    <property type="entry name" value="KdpC"/>
    <property type="match status" value="1"/>
</dbReference>
<evidence type="ECO:0000256" key="2">
    <source>
        <dbReference type="ARBA" id="ARBA00022475"/>
    </source>
</evidence>
<keyword evidence="5 11" id="KW-0547">Nucleotide-binding</keyword>